<proteinExistence type="predicted"/>
<evidence type="ECO:0000313" key="1">
    <source>
        <dbReference type="EMBL" id="CAK0858487.1"/>
    </source>
</evidence>
<dbReference type="Proteomes" id="UP001189429">
    <property type="component" value="Unassembled WGS sequence"/>
</dbReference>
<gene>
    <name evidence="1" type="ORF">PCOR1329_LOCUS48216</name>
</gene>
<evidence type="ECO:0000313" key="2">
    <source>
        <dbReference type="Proteomes" id="UP001189429"/>
    </source>
</evidence>
<organism evidence="1 2">
    <name type="scientific">Prorocentrum cordatum</name>
    <dbReference type="NCBI Taxonomy" id="2364126"/>
    <lineage>
        <taxon>Eukaryota</taxon>
        <taxon>Sar</taxon>
        <taxon>Alveolata</taxon>
        <taxon>Dinophyceae</taxon>
        <taxon>Prorocentrales</taxon>
        <taxon>Prorocentraceae</taxon>
        <taxon>Prorocentrum</taxon>
    </lineage>
</organism>
<reference evidence="1" key="1">
    <citation type="submission" date="2023-10" db="EMBL/GenBank/DDBJ databases">
        <authorList>
            <person name="Chen Y."/>
            <person name="Shah S."/>
            <person name="Dougan E. K."/>
            <person name="Thang M."/>
            <person name="Chan C."/>
        </authorList>
    </citation>
    <scope>NUCLEOTIDE SEQUENCE [LARGE SCALE GENOMIC DNA]</scope>
</reference>
<accession>A0ABN9UFZ4</accession>
<sequence length="130" mass="14260">MYPCWKLGEPCDVNCLFVEACCCTGCAVGGNRWMLQSRFLKQNDACDDCIICCNAALACMACILQVAGADDDLVDAVHCISELLNCAVTGCMLTQHQIEIESIKEGNVQVDVQKILSKLPPKQQEMIKVR</sequence>
<protein>
    <submittedName>
        <fullName evidence="1">Uncharacterized protein</fullName>
    </submittedName>
</protein>
<dbReference type="PANTHER" id="PTHR31152:SF1">
    <property type="entry name" value="PLAC8 FAMILY PROTEIN"/>
    <property type="match status" value="1"/>
</dbReference>
<dbReference type="PANTHER" id="PTHR31152">
    <property type="entry name" value="PLAC8 FAMILY PROTEIN"/>
    <property type="match status" value="1"/>
</dbReference>
<dbReference type="EMBL" id="CAUYUJ010015821">
    <property type="protein sequence ID" value="CAK0858487.1"/>
    <property type="molecule type" value="Genomic_DNA"/>
</dbReference>
<keyword evidence="2" id="KW-1185">Reference proteome</keyword>
<comment type="caution">
    <text evidence="1">The sequence shown here is derived from an EMBL/GenBank/DDBJ whole genome shotgun (WGS) entry which is preliminary data.</text>
</comment>
<name>A0ABN9UFZ4_9DINO</name>